<organism evidence="1 2">
    <name type="scientific">Thalassospira profundimaris</name>
    <dbReference type="NCBI Taxonomy" id="502049"/>
    <lineage>
        <taxon>Bacteria</taxon>
        <taxon>Pseudomonadati</taxon>
        <taxon>Pseudomonadota</taxon>
        <taxon>Alphaproteobacteria</taxon>
        <taxon>Rhodospirillales</taxon>
        <taxon>Thalassospiraceae</taxon>
        <taxon>Thalassospira</taxon>
    </lineage>
</organism>
<dbReference type="AlphaFoldDB" id="A0A367VLK8"/>
<proteinExistence type="predicted"/>
<protein>
    <submittedName>
        <fullName evidence="1">Uncharacterized protein</fullName>
    </submittedName>
</protein>
<sequence length="212" mass="24039">MDYRHICTAGTVAYHDLLVAHEALEAGPESMNMRLVLIRHLILEIANIADLASISGALYKENPALGKAYQEIRKGLEFFKYLRNVYVGHFVPDLTNKTFEWIPFTNALLGSEKQNERFGVSWFALETAINTYADHDTGHKVFDSDTDLNYPPDHTRFLNFLGYTVLSSMDYVTQLVSVARTYLDVPDLHSEMLQLAFAAGQTDFSVLRKGKR</sequence>
<comment type="caution">
    <text evidence="1">The sequence shown here is derived from an EMBL/GenBank/DDBJ whole genome shotgun (WGS) entry which is preliminary data.</text>
</comment>
<reference evidence="1 2" key="1">
    <citation type="submission" date="2014-07" db="EMBL/GenBank/DDBJ databases">
        <title>Draft genome sequence of Thalassospira profundimaris R8-17.</title>
        <authorList>
            <person name="Lai Q."/>
            <person name="Shao Z."/>
        </authorList>
    </citation>
    <scope>NUCLEOTIDE SEQUENCE [LARGE SCALE GENOMIC DNA]</scope>
    <source>
        <strain evidence="1 2">R8-17</strain>
    </source>
</reference>
<evidence type="ECO:0000313" key="1">
    <source>
        <dbReference type="EMBL" id="RCK25311.1"/>
    </source>
</evidence>
<dbReference type="Proteomes" id="UP000253061">
    <property type="component" value="Unassembled WGS sequence"/>
</dbReference>
<accession>A0A367VLK8</accession>
<name>A0A367VLK8_9PROT</name>
<evidence type="ECO:0000313" key="2">
    <source>
        <dbReference type="Proteomes" id="UP000253061"/>
    </source>
</evidence>
<dbReference type="RefSeq" id="WP_062956606.1">
    <property type="nucleotide sequence ID" value="NZ_JPWB01000001.1"/>
</dbReference>
<dbReference type="EMBL" id="JPWB01000001">
    <property type="protein sequence ID" value="RCK25311.1"/>
    <property type="molecule type" value="Genomic_DNA"/>
</dbReference>
<gene>
    <name evidence="1" type="ORF">TH6_01410</name>
</gene>